<dbReference type="InterPro" id="IPR008995">
    <property type="entry name" value="Mo/tungstate-bd_C_term_dom"/>
</dbReference>
<evidence type="ECO:0000256" key="9">
    <source>
        <dbReference type="ARBA" id="ARBA00038307"/>
    </source>
</evidence>
<dbReference type="InterPro" id="IPR013611">
    <property type="entry name" value="Transp-assoc_OB_typ2"/>
</dbReference>
<comment type="subunit">
    <text evidence="10">The complex is composed of two ATP-binding proteins (WtpC), two transmembrane proteins (WtpB) and a solute-binding protein (WtpA).</text>
</comment>
<evidence type="ECO:0000256" key="2">
    <source>
        <dbReference type="ARBA" id="ARBA00022448"/>
    </source>
</evidence>
<keyword evidence="2" id="KW-0813">Transport</keyword>
<dbReference type="SMART" id="SM00382">
    <property type="entry name" value="AAA"/>
    <property type="match status" value="1"/>
</dbReference>
<dbReference type="InterPro" id="IPR003439">
    <property type="entry name" value="ABC_transporter-like_ATP-bd"/>
</dbReference>
<evidence type="ECO:0000256" key="1">
    <source>
        <dbReference type="ARBA" id="ARBA00004202"/>
    </source>
</evidence>
<dbReference type="GO" id="GO:0005886">
    <property type="term" value="C:plasma membrane"/>
    <property type="evidence" value="ECO:0007669"/>
    <property type="project" value="UniProtKB-SubCell"/>
</dbReference>
<gene>
    <name evidence="21" type="ORF">ACFOZ7_17825</name>
</gene>
<dbReference type="InterPro" id="IPR050093">
    <property type="entry name" value="ABC_SmlMolc_Importer"/>
</dbReference>
<proteinExistence type="inferred from homology"/>
<evidence type="ECO:0000256" key="17">
    <source>
        <dbReference type="ARBA" id="ARBA00061029"/>
    </source>
</evidence>
<protein>
    <recommendedName>
        <fullName evidence="12">Molybdate/tungstate import ATP-binding protein WtpC</fullName>
        <ecNumber evidence="11">7.3.2.6</ecNumber>
        <ecNumber evidence="19">7.5.2.13</ecNumber>
    </recommendedName>
</protein>
<comment type="catalytic activity">
    <reaction evidence="15">
        <text>L-arabinose(out) + ATP + H2O = L-arabinose(in) + ADP + phosphate + H(+)</text>
        <dbReference type="Rhea" id="RHEA:30007"/>
        <dbReference type="ChEBI" id="CHEBI:15377"/>
        <dbReference type="ChEBI" id="CHEBI:15378"/>
        <dbReference type="ChEBI" id="CHEBI:17535"/>
        <dbReference type="ChEBI" id="CHEBI:30616"/>
        <dbReference type="ChEBI" id="CHEBI:43474"/>
        <dbReference type="ChEBI" id="CHEBI:456216"/>
        <dbReference type="EC" id="7.5.2.13"/>
    </reaction>
    <physiologicalReaction direction="left-to-right" evidence="15">
        <dbReference type="Rhea" id="RHEA:30008"/>
    </physiologicalReaction>
</comment>
<keyword evidence="4" id="KW-0500">Molybdenum</keyword>
<dbReference type="Pfam" id="PF00005">
    <property type="entry name" value="ABC_tran"/>
    <property type="match status" value="1"/>
</dbReference>
<comment type="similarity">
    <text evidence="17">Belongs to the ABC transporter superfamily. Carbohydrate uptake transporter-1 (CUT1) (TC 3.A.1.1) family.</text>
</comment>
<evidence type="ECO:0000256" key="7">
    <source>
        <dbReference type="ARBA" id="ARBA00022967"/>
    </source>
</evidence>
<feature type="domain" description="ABC transporter" evidence="20">
    <location>
        <begin position="32"/>
        <end position="262"/>
    </location>
</feature>
<evidence type="ECO:0000313" key="22">
    <source>
        <dbReference type="Proteomes" id="UP001595821"/>
    </source>
</evidence>
<evidence type="ECO:0000256" key="4">
    <source>
        <dbReference type="ARBA" id="ARBA00022505"/>
    </source>
</evidence>
<dbReference type="Gene3D" id="3.40.50.300">
    <property type="entry name" value="P-loop containing nucleotide triphosphate hydrolases"/>
    <property type="match status" value="1"/>
</dbReference>
<evidence type="ECO:0000256" key="19">
    <source>
        <dbReference type="ARBA" id="ARBA00066315"/>
    </source>
</evidence>
<comment type="function">
    <text evidence="16">Part of the ABC transporter complex XacGHIJK involved in the uptake of xylose and arabinose. Responsible for energy coupling to the transport system.</text>
</comment>
<keyword evidence="8" id="KW-0472">Membrane</keyword>
<dbReference type="PROSITE" id="PS50893">
    <property type="entry name" value="ABC_TRANSPORTER_2"/>
    <property type="match status" value="1"/>
</dbReference>
<dbReference type="NCBIfam" id="TIGR01187">
    <property type="entry name" value="potA"/>
    <property type="match status" value="1"/>
</dbReference>
<evidence type="ECO:0000313" key="21">
    <source>
        <dbReference type="EMBL" id="MFC4248760.1"/>
    </source>
</evidence>
<dbReference type="PANTHER" id="PTHR42781:SF4">
    <property type="entry name" value="SPERMIDINE_PUTRESCINE IMPORT ATP-BINDING PROTEIN POTA"/>
    <property type="match status" value="1"/>
</dbReference>
<dbReference type="EMBL" id="JBHSDJ010000127">
    <property type="protein sequence ID" value="MFC4248760.1"/>
    <property type="molecule type" value="Genomic_DNA"/>
</dbReference>
<dbReference type="Pfam" id="PF08402">
    <property type="entry name" value="TOBE_2"/>
    <property type="match status" value="1"/>
</dbReference>
<dbReference type="RefSeq" id="WP_246976324.1">
    <property type="nucleotide sequence ID" value="NZ_CP095398.1"/>
</dbReference>
<dbReference type="InterPro" id="IPR005893">
    <property type="entry name" value="PotA-like"/>
</dbReference>
<dbReference type="InterPro" id="IPR027417">
    <property type="entry name" value="P-loop_NTPase"/>
</dbReference>
<dbReference type="SUPFAM" id="SSF50331">
    <property type="entry name" value="MOP-like"/>
    <property type="match status" value="1"/>
</dbReference>
<comment type="similarity">
    <text evidence="9">Belongs to the ABC transporter superfamily. Sulfate/tungstate importer (TC 3.A.1.6) family.</text>
</comment>
<comment type="subcellular location">
    <subcellularLocation>
        <location evidence="1">Cell membrane</location>
        <topology evidence="1">Peripheral membrane protein</topology>
    </subcellularLocation>
</comment>
<accession>A0ABD5P3Q1</accession>
<sequence length="388" mass="43067">MPRSLRQSVRADHQYYYLFAIEGVTMEGKGSVRLEGLRKEFGDVVAVDGIDLEINAGEFFTLLGPSGCGKTTTLRCIAGLETPTAGRISISGDDVTHLRANNRNTSIVFQEWALFPHMSVGENISFGLEMNDVTKSEREERVKDALELVELSGYQDRKVSALSGGQKQRIAMARSLVIEPDVLLLDEPLASLDRSLSERLQVELKNIQDDLGVTFIYVTHDQEEALTMSDRIAVMNDGKVEQVGPVTELYEHPKSTFVAEFLGETNLFEGTAHRENGHIKLDCDEINVELNTGAVDSDRLADNASCAFTVRPESMIIPEEGEEECDNMWTGTVQDAIYKGSTTLYEIDVGDRILKVQQQRSNSVRMYSEGDQLSVGFNSNDGEVIREP</sequence>
<organism evidence="21 22">
    <name type="scientific">Natribaculum luteum</name>
    <dbReference type="NCBI Taxonomy" id="1586232"/>
    <lineage>
        <taxon>Archaea</taxon>
        <taxon>Methanobacteriati</taxon>
        <taxon>Methanobacteriota</taxon>
        <taxon>Stenosarchaea group</taxon>
        <taxon>Halobacteria</taxon>
        <taxon>Halobacteriales</taxon>
        <taxon>Natrialbaceae</taxon>
        <taxon>Natribaculum</taxon>
    </lineage>
</organism>
<dbReference type="GO" id="GO:1901238">
    <property type="term" value="F:ABC-type tungstate transporter activity"/>
    <property type="evidence" value="ECO:0007669"/>
    <property type="project" value="UniProtKB-EC"/>
</dbReference>
<dbReference type="SUPFAM" id="SSF52540">
    <property type="entry name" value="P-loop containing nucleoside triphosphate hydrolases"/>
    <property type="match status" value="1"/>
</dbReference>
<evidence type="ECO:0000256" key="13">
    <source>
        <dbReference type="ARBA" id="ARBA00047936"/>
    </source>
</evidence>
<evidence type="ECO:0000259" key="20">
    <source>
        <dbReference type="PROSITE" id="PS50893"/>
    </source>
</evidence>
<evidence type="ECO:0000256" key="10">
    <source>
        <dbReference type="ARBA" id="ARBA00038781"/>
    </source>
</evidence>
<evidence type="ECO:0000256" key="11">
    <source>
        <dbReference type="ARBA" id="ARBA00039025"/>
    </source>
</evidence>
<dbReference type="GO" id="GO:0005524">
    <property type="term" value="F:ATP binding"/>
    <property type="evidence" value="ECO:0007669"/>
    <property type="project" value="UniProtKB-KW"/>
</dbReference>
<keyword evidence="7" id="KW-1278">Translocase</keyword>
<evidence type="ECO:0000256" key="3">
    <source>
        <dbReference type="ARBA" id="ARBA00022475"/>
    </source>
</evidence>
<dbReference type="Gene3D" id="2.40.50.100">
    <property type="match status" value="1"/>
</dbReference>
<dbReference type="InterPro" id="IPR017871">
    <property type="entry name" value="ABC_transporter-like_CS"/>
</dbReference>
<dbReference type="GeneID" id="71856031"/>
<comment type="subunit">
    <text evidence="18">The complex is composed of two ATP-binding proteins (XacJ and XacK), two transmembrane proteins (XacH and XacI) and a solute-binding protein (XacG).</text>
</comment>
<keyword evidence="6 21" id="KW-0067">ATP-binding</keyword>
<evidence type="ECO:0000256" key="16">
    <source>
        <dbReference type="ARBA" id="ARBA00053454"/>
    </source>
</evidence>
<evidence type="ECO:0000256" key="5">
    <source>
        <dbReference type="ARBA" id="ARBA00022741"/>
    </source>
</evidence>
<evidence type="ECO:0000256" key="8">
    <source>
        <dbReference type="ARBA" id="ARBA00023136"/>
    </source>
</evidence>
<comment type="catalytic activity">
    <reaction evidence="14">
        <text>D-xylose(out) + ATP + H2O = D-xylose(in) + ADP + phosphate + H(+)</text>
        <dbReference type="Rhea" id="RHEA:29899"/>
        <dbReference type="ChEBI" id="CHEBI:15377"/>
        <dbReference type="ChEBI" id="CHEBI:15378"/>
        <dbReference type="ChEBI" id="CHEBI:30616"/>
        <dbReference type="ChEBI" id="CHEBI:43474"/>
        <dbReference type="ChEBI" id="CHEBI:53455"/>
        <dbReference type="ChEBI" id="CHEBI:456216"/>
        <dbReference type="EC" id="7.5.2.13"/>
    </reaction>
    <physiologicalReaction direction="left-to-right" evidence="14">
        <dbReference type="Rhea" id="RHEA:29900"/>
    </physiologicalReaction>
</comment>
<keyword evidence="5" id="KW-0547">Nucleotide-binding</keyword>
<evidence type="ECO:0000256" key="6">
    <source>
        <dbReference type="ARBA" id="ARBA00022840"/>
    </source>
</evidence>
<name>A0ABD5P3Q1_9EURY</name>
<dbReference type="GO" id="GO:1902495">
    <property type="term" value="C:transmembrane transporter complex"/>
    <property type="evidence" value="ECO:0007669"/>
    <property type="project" value="UniProtKB-ARBA"/>
</dbReference>
<dbReference type="Proteomes" id="UP001595821">
    <property type="component" value="Unassembled WGS sequence"/>
</dbReference>
<dbReference type="PROSITE" id="PS00211">
    <property type="entry name" value="ABC_TRANSPORTER_1"/>
    <property type="match status" value="1"/>
</dbReference>
<dbReference type="PANTHER" id="PTHR42781">
    <property type="entry name" value="SPERMIDINE/PUTRESCINE IMPORT ATP-BINDING PROTEIN POTA"/>
    <property type="match status" value="1"/>
</dbReference>
<comment type="catalytic activity">
    <reaction evidence="13">
        <text>tungstate(in) + ATP + H2O = tungstate(out) + ADP + phosphate + H(+)</text>
        <dbReference type="Rhea" id="RHEA:35027"/>
        <dbReference type="ChEBI" id="CHEBI:15377"/>
        <dbReference type="ChEBI" id="CHEBI:15378"/>
        <dbReference type="ChEBI" id="CHEBI:30616"/>
        <dbReference type="ChEBI" id="CHEBI:43474"/>
        <dbReference type="ChEBI" id="CHEBI:46502"/>
        <dbReference type="ChEBI" id="CHEBI:456216"/>
        <dbReference type="EC" id="7.3.2.6"/>
    </reaction>
</comment>
<evidence type="ECO:0000256" key="15">
    <source>
        <dbReference type="ARBA" id="ARBA00051890"/>
    </source>
</evidence>
<dbReference type="EC" id="7.3.2.6" evidence="11"/>
<dbReference type="EC" id="7.5.2.13" evidence="19"/>
<comment type="caution">
    <text evidence="21">The sequence shown here is derived from an EMBL/GenBank/DDBJ whole genome shotgun (WGS) entry which is preliminary data.</text>
</comment>
<evidence type="ECO:0000256" key="12">
    <source>
        <dbReference type="ARBA" id="ARBA00041133"/>
    </source>
</evidence>
<keyword evidence="3" id="KW-1003">Cell membrane</keyword>
<dbReference type="InterPro" id="IPR003593">
    <property type="entry name" value="AAA+_ATPase"/>
</dbReference>
<evidence type="ECO:0000256" key="18">
    <source>
        <dbReference type="ARBA" id="ARBA00065962"/>
    </source>
</evidence>
<dbReference type="AlphaFoldDB" id="A0ABD5P3Q1"/>
<dbReference type="FunFam" id="3.40.50.300:FF:000042">
    <property type="entry name" value="Maltose/maltodextrin ABC transporter, ATP-binding protein"/>
    <property type="match status" value="1"/>
</dbReference>
<reference evidence="21 22" key="1">
    <citation type="journal article" date="2014" name="Int. J. Syst. Evol. Microbiol.">
        <title>Complete genome sequence of Corynebacterium casei LMG S-19264T (=DSM 44701T), isolated from a smear-ripened cheese.</title>
        <authorList>
            <consortium name="US DOE Joint Genome Institute (JGI-PGF)"/>
            <person name="Walter F."/>
            <person name="Albersmeier A."/>
            <person name="Kalinowski J."/>
            <person name="Ruckert C."/>
        </authorList>
    </citation>
    <scope>NUCLEOTIDE SEQUENCE [LARGE SCALE GENOMIC DNA]</scope>
    <source>
        <strain evidence="21 22">IBRC-M 10912</strain>
    </source>
</reference>
<evidence type="ECO:0000256" key="14">
    <source>
        <dbReference type="ARBA" id="ARBA00050355"/>
    </source>
</evidence>